<feature type="region of interest" description="Disordered" evidence="1">
    <location>
        <begin position="254"/>
        <end position="283"/>
    </location>
</feature>
<dbReference type="PANTHER" id="PTHR30163:SF8">
    <property type="entry name" value="LYTIC MUREIN TRANSGLYCOSYLASE"/>
    <property type="match status" value="1"/>
</dbReference>
<dbReference type="InterPro" id="IPR016047">
    <property type="entry name" value="M23ase_b-sheet_dom"/>
</dbReference>
<reference evidence="4" key="1">
    <citation type="submission" date="2020-02" db="EMBL/GenBank/DDBJ databases">
        <authorList>
            <person name="Meier V. D."/>
        </authorList>
    </citation>
    <scope>NUCLEOTIDE SEQUENCE</scope>
    <source>
        <strain evidence="4">AVDCRST_MAG13</strain>
    </source>
</reference>
<dbReference type="Pfam" id="PF13406">
    <property type="entry name" value="SLT_2"/>
    <property type="match status" value="1"/>
</dbReference>
<evidence type="ECO:0000313" key="4">
    <source>
        <dbReference type="EMBL" id="CAA9483953.1"/>
    </source>
</evidence>
<dbReference type="GO" id="GO:0008933">
    <property type="term" value="F:peptidoglycan lytic transglycosylase activity"/>
    <property type="evidence" value="ECO:0007669"/>
    <property type="project" value="TreeGrafter"/>
</dbReference>
<dbReference type="AlphaFoldDB" id="A0A6J4S1I9"/>
<dbReference type="Gene3D" id="1.10.530.10">
    <property type="match status" value="1"/>
</dbReference>
<dbReference type="SUPFAM" id="SSF53955">
    <property type="entry name" value="Lysozyme-like"/>
    <property type="match status" value="1"/>
</dbReference>
<dbReference type="InterPro" id="IPR011055">
    <property type="entry name" value="Dup_hybrid_motif"/>
</dbReference>
<dbReference type="Pfam" id="PF01551">
    <property type="entry name" value="Peptidase_M23"/>
    <property type="match status" value="1"/>
</dbReference>
<protein>
    <submittedName>
        <fullName evidence="4">GH23 / GH103</fullName>
    </submittedName>
</protein>
<evidence type="ECO:0000259" key="2">
    <source>
        <dbReference type="Pfam" id="PF01551"/>
    </source>
</evidence>
<dbReference type="InterPro" id="IPR031304">
    <property type="entry name" value="SLT_2"/>
</dbReference>
<accession>A0A6J4S1I9</accession>
<gene>
    <name evidence="4" type="ORF">AVDCRST_MAG13-1336</name>
</gene>
<feature type="domain" description="Transglycosylase SLT" evidence="3">
    <location>
        <begin position="45"/>
        <end position="95"/>
    </location>
</feature>
<organism evidence="4">
    <name type="scientific">uncultured Solirubrobacteraceae bacterium</name>
    <dbReference type="NCBI Taxonomy" id="1162706"/>
    <lineage>
        <taxon>Bacteria</taxon>
        <taxon>Bacillati</taxon>
        <taxon>Actinomycetota</taxon>
        <taxon>Thermoleophilia</taxon>
        <taxon>Solirubrobacterales</taxon>
        <taxon>Solirubrobacteraceae</taxon>
        <taxon>environmental samples</taxon>
    </lineage>
</organism>
<dbReference type="CDD" id="cd12797">
    <property type="entry name" value="M23_peptidase"/>
    <property type="match status" value="1"/>
</dbReference>
<evidence type="ECO:0000256" key="1">
    <source>
        <dbReference type="SAM" id="MobiDB-lite"/>
    </source>
</evidence>
<evidence type="ECO:0000259" key="3">
    <source>
        <dbReference type="Pfam" id="PF13406"/>
    </source>
</evidence>
<feature type="non-terminal residue" evidence="4">
    <location>
        <position position="1"/>
    </location>
</feature>
<dbReference type="Gene3D" id="2.70.70.10">
    <property type="entry name" value="Glucose Permease (Domain IIA)"/>
    <property type="match status" value="2"/>
</dbReference>
<proteinExistence type="predicted"/>
<name>A0A6J4S1I9_9ACTN</name>
<dbReference type="GO" id="GO:0009253">
    <property type="term" value="P:peptidoglycan catabolic process"/>
    <property type="evidence" value="ECO:0007669"/>
    <property type="project" value="TreeGrafter"/>
</dbReference>
<dbReference type="CDD" id="cd13399">
    <property type="entry name" value="Slt35-like"/>
    <property type="match status" value="1"/>
</dbReference>
<dbReference type="InterPro" id="IPR043426">
    <property type="entry name" value="MltB-like"/>
</dbReference>
<dbReference type="EMBL" id="CADCVO010000210">
    <property type="protein sequence ID" value="CAA9483953.1"/>
    <property type="molecule type" value="Genomic_DNA"/>
</dbReference>
<dbReference type="InterPro" id="IPR023346">
    <property type="entry name" value="Lysozyme-like_dom_sf"/>
</dbReference>
<dbReference type="SUPFAM" id="SSF51261">
    <property type="entry name" value="Duplicated hybrid motif"/>
    <property type="match status" value="1"/>
</dbReference>
<feature type="domain" description="M23ase beta-sheet core" evidence="2">
    <location>
        <begin position="182"/>
        <end position="247"/>
    </location>
</feature>
<sequence>NFFIDKFRIPPFLLPIYQAAGIEYGVRWEILAAINEIETDYGRNLNVSSAGALGWMQFMPATWEAYGVDANNDGTKDPFNPVDAIFAAARYLKAANADTDIRKAIFAYNHANWYVDSVLMRARLIGGLPADLVGSLSGLTQGHFPVHATARYAGAVSAKDARRKVAKGTNAARPVESSGDRRAIDIFAKAGSPAIAVQDGKVVRIGTHKRLGNFVQVRDVYGNTYTYGHLKKTATAYPVPKEKTVTRDEIARELELPKRDPAPKAPASAGRQPARKAAPKVPRAVRAAAAAPRKERLFAEPERPMAFKHGGEEQVLNAEADFTTFKSYFTEVYGLERDDVTIKPLKEGSKVIAGTILGRIGKTSDRAPHLRFEIRPSGKDAPRIDPKPILDGWKLLESTSVYRAKGKNPFFGPDAKTASVGQILLMGKEALQRRVLRNPRVQIYECGARDIKAGIIDRRVLATIEFLAASGLRPTVTSLQCGHGYYTKSGNVSHHTTGTALDIGAINGIPIMGHQGAGSVTDLAIRRLLTLQGTMKPAQIISLMTFDGADNTISMADHADHIHVGFRPVSGTREGGKLNSVLKPSQWTKLIDRLGQIENPEVLTQPSKYAVKVPRASRASEARGGE</sequence>
<dbReference type="PANTHER" id="PTHR30163">
    <property type="entry name" value="MEMBRANE-BOUND LYTIC MUREIN TRANSGLYCOSYLASE B"/>
    <property type="match status" value="1"/>
</dbReference>